<keyword evidence="11" id="KW-1185">Reference proteome</keyword>
<dbReference type="PROSITE" id="PS50850">
    <property type="entry name" value="MFS"/>
    <property type="match status" value="1"/>
</dbReference>
<feature type="transmembrane region" description="Helical" evidence="8">
    <location>
        <begin position="321"/>
        <end position="342"/>
    </location>
</feature>
<evidence type="ECO:0000256" key="1">
    <source>
        <dbReference type="ARBA" id="ARBA00004141"/>
    </source>
</evidence>
<evidence type="ECO:0000256" key="2">
    <source>
        <dbReference type="ARBA" id="ARBA00010992"/>
    </source>
</evidence>
<evidence type="ECO:0000313" key="10">
    <source>
        <dbReference type="EMBL" id="KAL1895261.1"/>
    </source>
</evidence>
<feature type="domain" description="Major facilitator superfamily (MFS) profile" evidence="9">
    <location>
        <begin position="64"/>
        <end position="507"/>
    </location>
</feature>
<feature type="transmembrane region" description="Helical" evidence="8">
    <location>
        <begin position="198"/>
        <end position="221"/>
    </location>
</feature>
<keyword evidence="3 7" id="KW-0813">Transport</keyword>
<protein>
    <recommendedName>
        <fullName evidence="9">Major facilitator superfamily (MFS) profile domain-containing protein</fullName>
    </recommendedName>
</protein>
<comment type="similarity">
    <text evidence="2 7">Belongs to the major facilitator superfamily. Sugar transporter (TC 2.A.1.1) family.</text>
</comment>
<dbReference type="Proteomes" id="UP001583186">
    <property type="component" value="Unassembled WGS sequence"/>
</dbReference>
<dbReference type="InterPro" id="IPR036259">
    <property type="entry name" value="MFS_trans_sf"/>
</dbReference>
<keyword evidence="5 8" id="KW-1133">Transmembrane helix</keyword>
<sequence length="534" mass="59339">MAEKADTVLPAPAATAADLDKTETGRADVMEIKHYEHAANEATDREHKMTVREAFRTHPMAVVWSMLFCVCIIMDGYDSDLITNLYGLPSFKRKYGFLFEGEYTVSAPWQTAFAMSSPVGRVLGGGLQGHVAEAFGRKMTLIGCLLLLTGFVFLTFFAPSNAVLLVGEMLCGTIWGILSSLAPTYASEVCPLRLRDILTAYVNLCWSIGQLLASGVLAGYVGNLTEWAYRIPFALQWIWPVLILSFIPWAPESPYWLVRKGRMDEAEKALRRLASGCADPDADARAMLALVQRTNERELEYQASSSYVECFKGTNLRRTEVSAMAWAIQILCGLSLPFYAVVFFEQAGFPAQQAFNMNVGMTALGFVGTCISFFLIPRFGRRTLYFGGLLFLTGLMLLIGFLGIPTNNTSVTNAVAGLLILWFFVYFLTVGPVAYVIFTETSSTRLRGHTVAIALIAYSTLGIIYNVASPYLINGTEANLGPKTGLVYGSISLLCCFWCYFRLPECKNRTFEELDIMFERKVPTRQFKDYVIEQ</sequence>
<comment type="subcellular location">
    <subcellularLocation>
        <location evidence="1">Membrane</location>
        <topology evidence="1">Multi-pass membrane protein</topology>
    </subcellularLocation>
</comment>
<evidence type="ECO:0000256" key="6">
    <source>
        <dbReference type="ARBA" id="ARBA00023136"/>
    </source>
</evidence>
<dbReference type="InterPro" id="IPR005828">
    <property type="entry name" value="MFS_sugar_transport-like"/>
</dbReference>
<feature type="transmembrane region" description="Helical" evidence="8">
    <location>
        <begin position="139"/>
        <end position="158"/>
    </location>
</feature>
<dbReference type="InterPro" id="IPR003663">
    <property type="entry name" value="Sugar/inositol_transpt"/>
</dbReference>
<keyword evidence="6 8" id="KW-0472">Membrane</keyword>
<keyword evidence="4 8" id="KW-0812">Transmembrane</keyword>
<dbReference type="SUPFAM" id="SSF103473">
    <property type="entry name" value="MFS general substrate transporter"/>
    <property type="match status" value="1"/>
</dbReference>
<dbReference type="NCBIfam" id="TIGR00879">
    <property type="entry name" value="SP"/>
    <property type="match status" value="1"/>
</dbReference>
<dbReference type="EMBL" id="JAWCUI010000028">
    <property type="protein sequence ID" value="KAL1895261.1"/>
    <property type="molecule type" value="Genomic_DNA"/>
</dbReference>
<feature type="transmembrane region" description="Helical" evidence="8">
    <location>
        <begin position="383"/>
        <end position="404"/>
    </location>
</feature>
<feature type="transmembrane region" description="Helical" evidence="8">
    <location>
        <begin position="485"/>
        <end position="503"/>
    </location>
</feature>
<dbReference type="Pfam" id="PF00083">
    <property type="entry name" value="Sugar_tr"/>
    <property type="match status" value="1"/>
</dbReference>
<evidence type="ECO:0000256" key="8">
    <source>
        <dbReference type="SAM" id="Phobius"/>
    </source>
</evidence>
<dbReference type="InterPro" id="IPR020846">
    <property type="entry name" value="MFS_dom"/>
</dbReference>
<feature type="transmembrane region" description="Helical" evidence="8">
    <location>
        <begin position="227"/>
        <end position="250"/>
    </location>
</feature>
<feature type="transmembrane region" description="Helical" evidence="8">
    <location>
        <begin position="450"/>
        <end position="473"/>
    </location>
</feature>
<comment type="caution">
    <text evidence="10">The sequence shown here is derived from an EMBL/GenBank/DDBJ whole genome shotgun (WGS) entry which is preliminary data.</text>
</comment>
<dbReference type="PANTHER" id="PTHR48022:SF83">
    <property type="entry name" value="MAJOR FACILITATOR SUPERFAMILY (MFS) PROFILE DOMAIN-CONTAINING PROTEIN"/>
    <property type="match status" value="1"/>
</dbReference>
<dbReference type="Gene3D" id="1.20.1250.20">
    <property type="entry name" value="MFS general substrate transporter like domains"/>
    <property type="match status" value="1"/>
</dbReference>
<reference evidence="10 11" key="1">
    <citation type="journal article" date="2024" name="IMA Fungus">
        <title>IMA Genome - F19 : A genome assembly and annotation guide to empower mycologists, including annotated draft genome sequences of Ceratocystis pirilliformis, Diaporthe australafricana, Fusarium ophioides, Paecilomyces lecythidis, and Sporothrix stenoceras.</title>
        <authorList>
            <person name="Aylward J."/>
            <person name="Wilson A.M."/>
            <person name="Visagie C.M."/>
            <person name="Spraker J."/>
            <person name="Barnes I."/>
            <person name="Buitendag C."/>
            <person name="Ceriani C."/>
            <person name="Del Mar Angel L."/>
            <person name="du Plessis D."/>
            <person name="Fuchs T."/>
            <person name="Gasser K."/>
            <person name="Kramer D."/>
            <person name="Li W."/>
            <person name="Munsamy K."/>
            <person name="Piso A."/>
            <person name="Price J.L."/>
            <person name="Sonnekus B."/>
            <person name="Thomas C."/>
            <person name="van der Nest A."/>
            <person name="van Dijk A."/>
            <person name="van Heerden A."/>
            <person name="van Vuuren N."/>
            <person name="Yilmaz N."/>
            <person name="Duong T.A."/>
            <person name="van der Merwe N.A."/>
            <person name="Wingfield M.J."/>
            <person name="Wingfield B.D."/>
        </authorList>
    </citation>
    <scope>NUCLEOTIDE SEQUENCE [LARGE SCALE GENOMIC DNA]</scope>
    <source>
        <strain evidence="10 11">CMW 5346</strain>
    </source>
</reference>
<evidence type="ECO:0000313" key="11">
    <source>
        <dbReference type="Proteomes" id="UP001583186"/>
    </source>
</evidence>
<evidence type="ECO:0000256" key="5">
    <source>
        <dbReference type="ARBA" id="ARBA00022989"/>
    </source>
</evidence>
<evidence type="ECO:0000256" key="3">
    <source>
        <dbReference type="ARBA" id="ARBA00022448"/>
    </source>
</evidence>
<organism evidence="10 11">
    <name type="scientific">Sporothrix stenoceras</name>
    <dbReference type="NCBI Taxonomy" id="5173"/>
    <lineage>
        <taxon>Eukaryota</taxon>
        <taxon>Fungi</taxon>
        <taxon>Dikarya</taxon>
        <taxon>Ascomycota</taxon>
        <taxon>Pezizomycotina</taxon>
        <taxon>Sordariomycetes</taxon>
        <taxon>Sordariomycetidae</taxon>
        <taxon>Ophiostomatales</taxon>
        <taxon>Ophiostomataceae</taxon>
        <taxon>Sporothrix</taxon>
    </lineage>
</organism>
<proteinExistence type="inferred from homology"/>
<feature type="transmembrane region" description="Helical" evidence="8">
    <location>
        <begin position="354"/>
        <end position="376"/>
    </location>
</feature>
<feature type="transmembrane region" description="Helical" evidence="8">
    <location>
        <begin position="164"/>
        <end position="186"/>
    </location>
</feature>
<evidence type="ECO:0000259" key="9">
    <source>
        <dbReference type="PROSITE" id="PS50850"/>
    </source>
</evidence>
<accession>A0ABR3Z3Q2</accession>
<dbReference type="PANTHER" id="PTHR48022">
    <property type="entry name" value="PLASTIDIC GLUCOSE TRANSPORTER 4"/>
    <property type="match status" value="1"/>
</dbReference>
<feature type="transmembrane region" description="Helical" evidence="8">
    <location>
        <begin position="416"/>
        <end position="438"/>
    </location>
</feature>
<evidence type="ECO:0000256" key="7">
    <source>
        <dbReference type="RuleBase" id="RU003346"/>
    </source>
</evidence>
<evidence type="ECO:0000256" key="4">
    <source>
        <dbReference type="ARBA" id="ARBA00022692"/>
    </source>
</evidence>
<dbReference type="InterPro" id="IPR050360">
    <property type="entry name" value="MFS_Sugar_Transporters"/>
</dbReference>
<gene>
    <name evidence="10" type="ORF">Sste5346_005408</name>
</gene>
<name>A0ABR3Z3Q2_9PEZI</name>